<organism evidence="5 6">
    <name type="scientific">Operophtera brumata</name>
    <name type="common">Winter moth</name>
    <name type="synonym">Phalaena brumata</name>
    <dbReference type="NCBI Taxonomy" id="104452"/>
    <lineage>
        <taxon>Eukaryota</taxon>
        <taxon>Metazoa</taxon>
        <taxon>Ecdysozoa</taxon>
        <taxon>Arthropoda</taxon>
        <taxon>Hexapoda</taxon>
        <taxon>Insecta</taxon>
        <taxon>Pterygota</taxon>
        <taxon>Neoptera</taxon>
        <taxon>Endopterygota</taxon>
        <taxon>Lepidoptera</taxon>
        <taxon>Glossata</taxon>
        <taxon>Ditrysia</taxon>
        <taxon>Geometroidea</taxon>
        <taxon>Geometridae</taxon>
        <taxon>Larentiinae</taxon>
        <taxon>Operophtera</taxon>
    </lineage>
</organism>
<protein>
    <recommendedName>
        <fullName evidence="4">FLYWCH-type domain-containing protein</fullName>
    </recommendedName>
</protein>
<feature type="non-terminal residue" evidence="5">
    <location>
        <position position="1"/>
    </location>
</feature>
<reference evidence="5 6" key="1">
    <citation type="journal article" date="2015" name="Genome Biol. Evol.">
        <title>The genome of winter moth (Operophtera brumata) provides a genomic perspective on sexual dimorphism and phenology.</title>
        <authorList>
            <person name="Derks M.F."/>
            <person name="Smit S."/>
            <person name="Salis L."/>
            <person name="Schijlen E."/>
            <person name="Bossers A."/>
            <person name="Mateman C."/>
            <person name="Pijl A.S."/>
            <person name="de Ridder D."/>
            <person name="Groenen M.A."/>
            <person name="Visser M.E."/>
            <person name="Megens H.J."/>
        </authorList>
    </citation>
    <scope>NUCLEOTIDE SEQUENCE [LARGE SCALE GENOMIC DNA]</scope>
    <source>
        <strain evidence="5">WM2013NL</strain>
        <tissue evidence="5">Head and thorax</tissue>
    </source>
</reference>
<evidence type="ECO:0000313" key="6">
    <source>
        <dbReference type="Proteomes" id="UP000037510"/>
    </source>
</evidence>
<keyword evidence="6" id="KW-1185">Reference proteome</keyword>
<keyword evidence="3" id="KW-0862">Zinc</keyword>
<feature type="non-terminal residue" evidence="5">
    <location>
        <position position="313"/>
    </location>
</feature>
<comment type="caution">
    <text evidence="5">The sequence shown here is derived from an EMBL/GenBank/DDBJ whole genome shotgun (WGS) entry which is preliminary data.</text>
</comment>
<keyword evidence="2" id="KW-0863">Zinc-finger</keyword>
<dbReference type="EMBL" id="JTDY01009778">
    <property type="protein sequence ID" value="KOB62728.1"/>
    <property type="molecule type" value="Genomic_DNA"/>
</dbReference>
<evidence type="ECO:0000259" key="4">
    <source>
        <dbReference type="Pfam" id="PF04500"/>
    </source>
</evidence>
<feature type="domain" description="FLYWCH-type" evidence="4">
    <location>
        <begin position="42"/>
        <end position="100"/>
    </location>
</feature>
<gene>
    <name evidence="5" type="ORF">OBRU01_25032</name>
</gene>
<dbReference type="STRING" id="104452.A0A0L7KHC8"/>
<feature type="domain" description="FLYWCH-type" evidence="4">
    <location>
        <begin position="211"/>
        <end position="260"/>
    </location>
</feature>
<dbReference type="InterPro" id="IPR007588">
    <property type="entry name" value="Znf_FLYWCH"/>
</dbReference>
<sequence>PLFTLSRCGRPVLILGGYRYNKYIRCKGPKVRWNCGGRRPDFTISRFGKPVLLLGGYRYNQKMQCSGHKARWICSKYPGCKANVHTYKNQVIRMNNCHNHEISRHCKPRFTMSRYGKPVLLIGGHRFNKYYKCTGPKVRWYCTKISSYCKASIVTFTISRYGKPVLLLGGYRYNKNLQCGGLKARWTCSASDPKQGGTVLCSPKAVRRPEFTVSRNGKPVILLGGYRYNKYYKCTGPKARWVCCKTSVGCKASIVTFNNEIIQDSDSRCLDSESLCSRWEDTGTTNTSRALDPKCDGSAPDSLLAARLWSLPL</sequence>
<evidence type="ECO:0000256" key="3">
    <source>
        <dbReference type="ARBA" id="ARBA00022833"/>
    </source>
</evidence>
<evidence type="ECO:0000313" key="5">
    <source>
        <dbReference type="EMBL" id="KOB62728.1"/>
    </source>
</evidence>
<accession>A0A0L7KHC8</accession>
<dbReference type="Proteomes" id="UP000037510">
    <property type="component" value="Unassembled WGS sequence"/>
</dbReference>
<dbReference type="AlphaFoldDB" id="A0A0L7KHC8"/>
<evidence type="ECO:0000256" key="2">
    <source>
        <dbReference type="ARBA" id="ARBA00022771"/>
    </source>
</evidence>
<keyword evidence="1" id="KW-0479">Metal-binding</keyword>
<dbReference type="GO" id="GO:0008270">
    <property type="term" value="F:zinc ion binding"/>
    <property type="evidence" value="ECO:0007669"/>
    <property type="project" value="UniProtKB-KW"/>
</dbReference>
<feature type="domain" description="FLYWCH-type" evidence="4">
    <location>
        <begin position="110"/>
        <end position="155"/>
    </location>
</feature>
<dbReference type="Gene3D" id="2.20.25.240">
    <property type="match status" value="4"/>
</dbReference>
<evidence type="ECO:0000256" key="1">
    <source>
        <dbReference type="ARBA" id="ARBA00022723"/>
    </source>
</evidence>
<proteinExistence type="predicted"/>
<dbReference type="Pfam" id="PF04500">
    <property type="entry name" value="FLYWCH"/>
    <property type="match status" value="3"/>
</dbReference>
<name>A0A0L7KHC8_OPEBR</name>